<organism evidence="1 2">
    <name type="scientific">Serratia plymuthica</name>
    <dbReference type="NCBI Taxonomy" id="82996"/>
    <lineage>
        <taxon>Bacteria</taxon>
        <taxon>Pseudomonadati</taxon>
        <taxon>Pseudomonadota</taxon>
        <taxon>Gammaproteobacteria</taxon>
        <taxon>Enterobacterales</taxon>
        <taxon>Yersiniaceae</taxon>
        <taxon>Serratia</taxon>
    </lineage>
</organism>
<reference evidence="1 2" key="1">
    <citation type="submission" date="2018-06" db="EMBL/GenBank/DDBJ databases">
        <authorList>
            <consortium name="Pathogen Informatics"/>
            <person name="Doyle S."/>
        </authorList>
    </citation>
    <scope>NUCLEOTIDE SEQUENCE [LARGE SCALE GENOMIC DNA]</scope>
    <source>
        <strain evidence="1 2">NCTC12961</strain>
    </source>
</reference>
<name>A0A2X4VDN5_SERPL</name>
<evidence type="ECO:0000313" key="1">
    <source>
        <dbReference type="EMBL" id="SQI43380.1"/>
    </source>
</evidence>
<protein>
    <submittedName>
        <fullName evidence="1">Uncharacterized protein</fullName>
    </submittedName>
</protein>
<proteinExistence type="predicted"/>
<dbReference type="AlphaFoldDB" id="A0A2X4VDN5"/>
<evidence type="ECO:0000313" key="2">
    <source>
        <dbReference type="Proteomes" id="UP000248897"/>
    </source>
</evidence>
<gene>
    <name evidence="1" type="ORF">NCTC12961_03903</name>
</gene>
<accession>A0A2X4VDN5</accession>
<dbReference type="Proteomes" id="UP000248897">
    <property type="component" value="Chromosome 1"/>
</dbReference>
<dbReference type="EMBL" id="LS483469">
    <property type="protein sequence ID" value="SQI43380.1"/>
    <property type="molecule type" value="Genomic_DNA"/>
</dbReference>
<sequence length="67" mass="7699">MRFTWSGDIPLVLPETYPFEKKIIIDVMLPRQFGDAAAAFERLRNEFKFEVRGIMFAGFSGSHEVST</sequence>